<dbReference type="GO" id="GO:0044780">
    <property type="term" value="P:bacterial-type flagellum assembly"/>
    <property type="evidence" value="ECO:0007669"/>
    <property type="project" value="InterPro"/>
</dbReference>
<proteinExistence type="predicted"/>
<protein>
    <recommendedName>
        <fullName evidence="3">FlgN protein</fullName>
    </recommendedName>
</protein>
<dbReference type="EMBL" id="VSSQ01074700">
    <property type="protein sequence ID" value="MPN25496.1"/>
    <property type="molecule type" value="Genomic_DNA"/>
</dbReference>
<gene>
    <name evidence="2" type="ORF">SDC9_172907</name>
</gene>
<evidence type="ECO:0000313" key="2">
    <source>
        <dbReference type="EMBL" id="MPN25496.1"/>
    </source>
</evidence>
<name>A0A645GH43_9ZZZZ</name>
<sequence length="147" mass="16949">MNSTDLEKLSRLLENQLNLQNSLLAIEKRKTDVLVEGNIEKLDGILKEEQFLLLNCAGLKNQRETFLKECGLCGRSLHKIAEEFDREGQYRLKSRLENLSDVLGRLKKTNGTNKRILDSRLFVLNRCMTLLGMEQQAVVYDRDGHIE</sequence>
<dbReference type="AlphaFoldDB" id="A0A645GH43"/>
<dbReference type="InterPro" id="IPR007809">
    <property type="entry name" value="FlgN-like"/>
</dbReference>
<organism evidence="2">
    <name type="scientific">bioreactor metagenome</name>
    <dbReference type="NCBI Taxonomy" id="1076179"/>
    <lineage>
        <taxon>unclassified sequences</taxon>
        <taxon>metagenomes</taxon>
        <taxon>ecological metagenomes</taxon>
    </lineage>
</organism>
<dbReference type="SUPFAM" id="SSF140566">
    <property type="entry name" value="FlgN-like"/>
    <property type="match status" value="1"/>
</dbReference>
<dbReference type="InterPro" id="IPR036679">
    <property type="entry name" value="FlgN-like_sf"/>
</dbReference>
<accession>A0A645GH43</accession>
<evidence type="ECO:0000256" key="1">
    <source>
        <dbReference type="ARBA" id="ARBA00022795"/>
    </source>
</evidence>
<comment type="caution">
    <text evidence="2">The sequence shown here is derived from an EMBL/GenBank/DDBJ whole genome shotgun (WGS) entry which is preliminary data.</text>
</comment>
<evidence type="ECO:0008006" key="3">
    <source>
        <dbReference type="Google" id="ProtNLM"/>
    </source>
</evidence>
<dbReference type="Pfam" id="PF05130">
    <property type="entry name" value="FlgN"/>
    <property type="match status" value="1"/>
</dbReference>
<reference evidence="2" key="1">
    <citation type="submission" date="2019-08" db="EMBL/GenBank/DDBJ databases">
        <authorList>
            <person name="Kucharzyk K."/>
            <person name="Murdoch R.W."/>
            <person name="Higgins S."/>
            <person name="Loffler F."/>
        </authorList>
    </citation>
    <scope>NUCLEOTIDE SEQUENCE</scope>
</reference>
<keyword evidence="1" id="KW-1005">Bacterial flagellum biogenesis</keyword>
<dbReference type="Gene3D" id="1.20.58.300">
    <property type="entry name" value="FlgN-like"/>
    <property type="match status" value="1"/>
</dbReference>